<proteinExistence type="predicted"/>
<reference evidence="2 4" key="1">
    <citation type="submission" date="2017-06" db="EMBL/GenBank/DDBJ databases">
        <title>A platform for efficient transgenesis in Macrostomum lignano, a flatworm model organism for stem cell research.</title>
        <authorList>
            <person name="Berezikov E."/>
        </authorList>
    </citation>
    <scope>NUCLEOTIDE SEQUENCE [LARGE SCALE GENOMIC DNA]</scope>
    <source>
        <strain evidence="2">DV1</strain>
        <tissue evidence="2">Whole organism</tissue>
    </source>
</reference>
<protein>
    <submittedName>
        <fullName evidence="2">Uncharacterized protein</fullName>
    </submittedName>
</protein>
<dbReference type="OrthoDB" id="10065091at2759"/>
<feature type="coiled-coil region" evidence="1">
    <location>
        <begin position="10"/>
        <end position="44"/>
    </location>
</feature>
<dbReference type="EMBL" id="NIVC01000783">
    <property type="protein sequence ID" value="PAA76886.1"/>
    <property type="molecule type" value="Genomic_DNA"/>
</dbReference>
<feature type="coiled-coil region" evidence="1">
    <location>
        <begin position="96"/>
        <end position="123"/>
    </location>
</feature>
<evidence type="ECO:0000313" key="3">
    <source>
        <dbReference type="EMBL" id="PAA81912.1"/>
    </source>
</evidence>
<comment type="caution">
    <text evidence="2">The sequence shown here is derived from an EMBL/GenBank/DDBJ whole genome shotgun (WGS) entry which is preliminary data.</text>
</comment>
<sequence length="202" mass="21886">QQQEDSKQLVPQLRARIAALESELKSAKQKLEELRRAKSTVLVKREREVLQVGLPFSGGVGGASSSSTTTVAKVTPKSITAAPTVVNPTDSGGEDNANTDDIIAALKARIDQLEDENTALLSNQTYLETLHNELLTQLSVKEAQLVEAQEHFQRKAEETFSEKYAQWMQGVEAKMAELSHDNAVLRARLASEGSAPDGASTS</sequence>
<accession>A0A267FSZ6</accession>
<dbReference type="EMBL" id="NIVC01000507">
    <property type="protein sequence ID" value="PAA81912.1"/>
    <property type="molecule type" value="Genomic_DNA"/>
</dbReference>
<keyword evidence="1" id="KW-0175">Coiled coil</keyword>
<evidence type="ECO:0000313" key="4">
    <source>
        <dbReference type="Proteomes" id="UP000215902"/>
    </source>
</evidence>
<name>A0A267FSZ6_9PLAT</name>
<evidence type="ECO:0000313" key="2">
    <source>
        <dbReference type="EMBL" id="PAA76886.1"/>
    </source>
</evidence>
<dbReference type="AlphaFoldDB" id="A0A267FSZ6"/>
<feature type="non-terminal residue" evidence="2">
    <location>
        <position position="1"/>
    </location>
</feature>
<gene>
    <name evidence="3" type="ORF">BOX15_Mlig003050g4</name>
    <name evidence="2" type="ORF">BOX15_Mlig033375g3</name>
</gene>
<organism evidence="2 4">
    <name type="scientific">Macrostomum lignano</name>
    <dbReference type="NCBI Taxonomy" id="282301"/>
    <lineage>
        <taxon>Eukaryota</taxon>
        <taxon>Metazoa</taxon>
        <taxon>Spiralia</taxon>
        <taxon>Lophotrochozoa</taxon>
        <taxon>Platyhelminthes</taxon>
        <taxon>Rhabditophora</taxon>
        <taxon>Macrostomorpha</taxon>
        <taxon>Macrostomida</taxon>
        <taxon>Macrostomidae</taxon>
        <taxon>Macrostomum</taxon>
    </lineage>
</organism>
<evidence type="ECO:0000256" key="1">
    <source>
        <dbReference type="SAM" id="Coils"/>
    </source>
</evidence>
<keyword evidence="4" id="KW-1185">Reference proteome</keyword>
<dbReference type="Proteomes" id="UP000215902">
    <property type="component" value="Unassembled WGS sequence"/>
</dbReference>